<dbReference type="PROSITE" id="PS01126">
    <property type="entry name" value="EF_TS_1"/>
    <property type="match status" value="1"/>
</dbReference>
<organism evidence="9 10">
    <name type="scientific">Aliarcobacter cryaerophilus</name>
    <dbReference type="NCBI Taxonomy" id="28198"/>
    <lineage>
        <taxon>Bacteria</taxon>
        <taxon>Pseudomonadati</taxon>
        <taxon>Campylobacterota</taxon>
        <taxon>Epsilonproteobacteria</taxon>
        <taxon>Campylobacterales</taxon>
        <taxon>Arcobacteraceae</taxon>
        <taxon>Aliarcobacter</taxon>
    </lineage>
</organism>
<dbReference type="PROSITE" id="PS01127">
    <property type="entry name" value="EF_TS_2"/>
    <property type="match status" value="1"/>
</dbReference>
<evidence type="ECO:0000313" key="10">
    <source>
        <dbReference type="Proteomes" id="UP000192599"/>
    </source>
</evidence>
<dbReference type="SUPFAM" id="SSF54713">
    <property type="entry name" value="Elongation factor Ts (EF-Ts), dimerisation domain"/>
    <property type="match status" value="2"/>
</dbReference>
<dbReference type="NCBIfam" id="TIGR00116">
    <property type="entry name" value="tsf"/>
    <property type="match status" value="1"/>
</dbReference>
<reference evidence="9 10" key="1">
    <citation type="submission" date="2017-04" db="EMBL/GenBank/DDBJ databases">
        <title>Accumulation and expression of multiple antibiotic resistance genes in Arcobacter cryaerophilus that thrives in sewage.</title>
        <authorList>
            <person name="Millar J.A."/>
            <person name="Raghavan R."/>
        </authorList>
    </citation>
    <scope>NUCLEOTIDE SEQUENCE [LARGE SCALE GENOMIC DNA]</scope>
    <source>
        <strain evidence="9 10">AZT-1</strain>
    </source>
</reference>
<comment type="subcellular location">
    <subcellularLocation>
        <location evidence="5 7">Cytoplasm</location>
    </subcellularLocation>
</comment>
<comment type="caution">
    <text evidence="9">The sequence shown here is derived from an EMBL/GenBank/DDBJ whole genome shotgun (WGS) entry which is preliminary data.</text>
</comment>
<keyword evidence="4 5" id="KW-0648">Protein biosynthesis</keyword>
<name>A0A1V9V9N4_9BACT</name>
<comment type="similarity">
    <text evidence="1 5 6">Belongs to the EF-Ts family.</text>
</comment>
<dbReference type="Gene3D" id="1.10.8.10">
    <property type="entry name" value="DNA helicase RuvA subunit, C-terminal domain"/>
    <property type="match status" value="1"/>
</dbReference>
<dbReference type="PANTHER" id="PTHR11741:SF0">
    <property type="entry name" value="ELONGATION FACTOR TS, MITOCHONDRIAL"/>
    <property type="match status" value="1"/>
</dbReference>
<dbReference type="InterPro" id="IPR036402">
    <property type="entry name" value="EF-Ts_dimer_sf"/>
</dbReference>
<dbReference type="AlphaFoldDB" id="A0A1V9V9N4"/>
<dbReference type="PANTHER" id="PTHR11741">
    <property type="entry name" value="ELONGATION FACTOR TS"/>
    <property type="match status" value="1"/>
</dbReference>
<evidence type="ECO:0000313" key="9">
    <source>
        <dbReference type="EMBL" id="OQR40765.1"/>
    </source>
</evidence>
<dbReference type="Pfam" id="PF00889">
    <property type="entry name" value="EF_TS"/>
    <property type="match status" value="2"/>
</dbReference>
<dbReference type="GO" id="GO:0003746">
    <property type="term" value="F:translation elongation factor activity"/>
    <property type="evidence" value="ECO:0007669"/>
    <property type="project" value="UniProtKB-UniRule"/>
</dbReference>
<evidence type="ECO:0000259" key="8">
    <source>
        <dbReference type="Pfam" id="PF00889"/>
    </source>
</evidence>
<dbReference type="Gene3D" id="1.10.286.20">
    <property type="match status" value="1"/>
</dbReference>
<dbReference type="GO" id="GO:0005737">
    <property type="term" value="C:cytoplasm"/>
    <property type="evidence" value="ECO:0007669"/>
    <property type="project" value="UniProtKB-SubCell"/>
</dbReference>
<keyword evidence="3 5" id="KW-0251">Elongation factor</keyword>
<sequence>MAGATPQLIKELREMTGAGMLDCKNALNETGGDLEKAVQALREAGLGKAAKKAGNVAAEGLVSVLVSQDNTKAVILELNSQTDFVAKNENFVNLTKEITTHALNSGIESAEALASSSINGQDFPTFLNEKIATIGENLVARKLTTVSSDVVNGYVHATGRVGVLLAATCNEAVKDKAAALLRNIAMHASAMKPTVISYKDLDPAFVESENKAIRAEIEAENDELKRLGKPLKNIPDYVSKSQLTDAAIAAAKAAFEEELKAQGKPEKIWANIIPGKIERYITDNTQLDGRFALLSQAYVMDDKKTVEQAIAEVDASIVITEYVRFELGEGIEKKEEDFAAEVAKQMGK</sequence>
<dbReference type="InterPro" id="IPR014039">
    <property type="entry name" value="Transl_elong_EFTs/EF1B_dimer"/>
</dbReference>
<comment type="function">
    <text evidence="5 6">Associates with the EF-Tu.GDP complex and induces the exchange of GDP to GTP. It remains bound to the aminoacyl-tRNA.EF-Tu.GTP complex up to the GTP hydrolysis stage on the ribosome.</text>
</comment>
<dbReference type="HAMAP" id="MF_00050">
    <property type="entry name" value="EF_Ts"/>
    <property type="match status" value="1"/>
</dbReference>
<proteinExistence type="inferred from homology"/>
<dbReference type="InterPro" id="IPR009060">
    <property type="entry name" value="UBA-like_sf"/>
</dbReference>
<dbReference type="FunFam" id="1.10.8.10:FF:000001">
    <property type="entry name" value="Elongation factor Ts"/>
    <property type="match status" value="1"/>
</dbReference>
<evidence type="ECO:0000256" key="4">
    <source>
        <dbReference type="ARBA" id="ARBA00022917"/>
    </source>
</evidence>
<dbReference type="SUPFAM" id="SSF46934">
    <property type="entry name" value="UBA-like"/>
    <property type="match status" value="1"/>
</dbReference>
<feature type="domain" description="Translation elongation factor EFTs/EF1B dimerisation" evidence="8">
    <location>
        <begin position="73"/>
        <end position="221"/>
    </location>
</feature>
<dbReference type="InterPro" id="IPR018101">
    <property type="entry name" value="Transl_elong_Ts_CS"/>
</dbReference>
<dbReference type="Proteomes" id="UP000192599">
    <property type="component" value="Unassembled WGS sequence"/>
</dbReference>
<feature type="region of interest" description="Involved in Mg(2+) ion dislocation from EF-Tu" evidence="5">
    <location>
        <begin position="82"/>
        <end position="85"/>
    </location>
</feature>
<protein>
    <recommendedName>
        <fullName evidence="2 5">Elongation factor Ts</fullName>
        <shortName evidence="5">EF-Ts</shortName>
    </recommendedName>
</protein>
<dbReference type="Gene3D" id="3.30.479.20">
    <property type="entry name" value="Elongation factor Ts, dimerisation domain"/>
    <property type="match status" value="2"/>
</dbReference>
<keyword evidence="5" id="KW-0963">Cytoplasm</keyword>
<evidence type="ECO:0000256" key="2">
    <source>
        <dbReference type="ARBA" id="ARBA00016956"/>
    </source>
</evidence>
<dbReference type="CDD" id="cd14275">
    <property type="entry name" value="UBA_EF-Ts"/>
    <property type="match status" value="1"/>
</dbReference>
<evidence type="ECO:0000256" key="6">
    <source>
        <dbReference type="RuleBase" id="RU000642"/>
    </source>
</evidence>
<evidence type="ECO:0000256" key="5">
    <source>
        <dbReference type="HAMAP-Rule" id="MF_00050"/>
    </source>
</evidence>
<evidence type="ECO:0000256" key="1">
    <source>
        <dbReference type="ARBA" id="ARBA00005532"/>
    </source>
</evidence>
<accession>A0A1V9V9N4</accession>
<evidence type="ECO:0000256" key="7">
    <source>
        <dbReference type="RuleBase" id="RU000643"/>
    </source>
</evidence>
<evidence type="ECO:0000256" key="3">
    <source>
        <dbReference type="ARBA" id="ARBA00022768"/>
    </source>
</evidence>
<dbReference type="InterPro" id="IPR001816">
    <property type="entry name" value="Transl_elong_EFTs/EF1B"/>
</dbReference>
<feature type="domain" description="Translation elongation factor EFTs/EF1B dimerisation" evidence="8">
    <location>
        <begin position="235"/>
        <end position="329"/>
    </location>
</feature>
<gene>
    <name evidence="5" type="primary">tsf</name>
    <name evidence="9" type="ORF">AS859_09750</name>
</gene>
<dbReference type="EMBL" id="LNTC01000216">
    <property type="protein sequence ID" value="OQR40765.1"/>
    <property type="molecule type" value="Genomic_DNA"/>
</dbReference>